<evidence type="ECO:0008006" key="8">
    <source>
        <dbReference type="Google" id="ProtNLM"/>
    </source>
</evidence>
<accession>A0A2M7RKN4</accession>
<keyword evidence="3" id="KW-0328">Glycosyltransferase</keyword>
<evidence type="ECO:0000256" key="3">
    <source>
        <dbReference type="ARBA" id="ARBA00022676"/>
    </source>
</evidence>
<evidence type="ECO:0000313" key="6">
    <source>
        <dbReference type="EMBL" id="PIY97323.1"/>
    </source>
</evidence>
<dbReference type="Proteomes" id="UP000230779">
    <property type="component" value="Unassembled WGS sequence"/>
</dbReference>
<keyword evidence="4" id="KW-0808">Transferase</keyword>
<evidence type="ECO:0000256" key="2">
    <source>
        <dbReference type="ARBA" id="ARBA00022519"/>
    </source>
</evidence>
<evidence type="ECO:0000313" key="7">
    <source>
        <dbReference type="Proteomes" id="UP000230779"/>
    </source>
</evidence>
<keyword evidence="2" id="KW-0997">Cell inner membrane</keyword>
<dbReference type="Pfam" id="PF07429">
    <property type="entry name" value="Glyco_transf_56"/>
    <property type="match status" value="1"/>
</dbReference>
<keyword evidence="1" id="KW-1003">Cell membrane</keyword>
<dbReference type="GO" id="GO:0008417">
    <property type="term" value="F:fucosyltransferase activity"/>
    <property type="evidence" value="ECO:0007669"/>
    <property type="project" value="InterPro"/>
</dbReference>
<dbReference type="InterPro" id="IPR009993">
    <property type="entry name" value="WecF"/>
</dbReference>
<dbReference type="AlphaFoldDB" id="A0A2M7RKN4"/>
<reference evidence="6 7" key="1">
    <citation type="submission" date="2017-09" db="EMBL/GenBank/DDBJ databases">
        <title>Depth-based differentiation of microbial function through sediment-hosted aquifers and enrichment of novel symbionts in the deep terrestrial subsurface.</title>
        <authorList>
            <person name="Probst A.J."/>
            <person name="Ladd B."/>
            <person name="Jarett J.K."/>
            <person name="Geller-Mcgrath D.E."/>
            <person name="Sieber C.M."/>
            <person name="Emerson J.B."/>
            <person name="Anantharaman K."/>
            <person name="Thomas B.C."/>
            <person name="Malmstrom R."/>
            <person name="Stieglmeier M."/>
            <person name="Klingl A."/>
            <person name="Woyke T."/>
            <person name="Ryan C.M."/>
            <person name="Banfield J.F."/>
        </authorList>
    </citation>
    <scope>NUCLEOTIDE SEQUENCE [LARGE SCALE GENOMIC DNA]</scope>
    <source>
        <strain evidence="6">CG_4_10_14_0_8_um_filter_42_10</strain>
    </source>
</reference>
<name>A0A2M7RKN4_9BACT</name>
<proteinExistence type="predicted"/>
<gene>
    <name evidence="6" type="ORF">COY66_00295</name>
</gene>
<evidence type="ECO:0000256" key="5">
    <source>
        <dbReference type="ARBA" id="ARBA00023136"/>
    </source>
</evidence>
<evidence type="ECO:0000256" key="1">
    <source>
        <dbReference type="ARBA" id="ARBA00022475"/>
    </source>
</evidence>
<comment type="caution">
    <text evidence="6">The sequence shown here is derived from an EMBL/GenBank/DDBJ whole genome shotgun (WGS) entry which is preliminary data.</text>
</comment>
<sequence length="380" mass="44810">MKNNKVVTVTHIHSNLNFIYGTSFFDGPLFNNKIIFIGDKNSYDGIYKDKALFFKCGRSSVRKIIKLCSSSDLVVFYNLDTIKSVIANRLPQHIKLAWRFFGYELYDRRIEYYQSDLTKKYCELDLLEKTRRIIEKQAKGIKHLMIWHSLYKMEFFRAMKKIDFIIGLSKLEHEQLKSFWSELPNFVQSPFDLLENAPPIDISKKEDLILLGNSMSPYNNHFDIVGIIEQQFPMTDYKFILPFSYAGKNKYSKILRNRISNNPKFVLIENFVSFNEYALLFSKVRAAVYNCYRQMGMGNILLALNSGVKVYLNKRNVMLQSLMDYGFLVFSIDEFKNDFKQNELQLSYAEAIHNRGVYEQILNNYNKNEFQKIIYDHTVN</sequence>
<evidence type="ECO:0000256" key="4">
    <source>
        <dbReference type="ARBA" id="ARBA00022679"/>
    </source>
</evidence>
<dbReference type="GO" id="GO:0009246">
    <property type="term" value="P:enterobacterial common antigen biosynthetic process"/>
    <property type="evidence" value="ECO:0007669"/>
    <property type="project" value="InterPro"/>
</dbReference>
<dbReference type="EMBL" id="PFMD01000002">
    <property type="protein sequence ID" value="PIY97323.1"/>
    <property type="molecule type" value="Genomic_DNA"/>
</dbReference>
<keyword evidence="5" id="KW-0472">Membrane</keyword>
<protein>
    <recommendedName>
        <fullName evidence="8">4-alpha-L-fucosyltransferase</fullName>
    </recommendedName>
</protein>
<organism evidence="6 7">
    <name type="scientific">Candidatus Kerfeldbacteria bacterium CG_4_10_14_0_8_um_filter_42_10</name>
    <dbReference type="NCBI Taxonomy" id="2014248"/>
    <lineage>
        <taxon>Bacteria</taxon>
        <taxon>Candidatus Kerfeldiibacteriota</taxon>
    </lineage>
</organism>